<reference evidence="1 2" key="1">
    <citation type="journal article" date="2009" name="Environ. Microbiol.">
        <title>Genome sequence of Desulfobacterium autotrophicum HRM2, a marine sulfate reducer oxidizing organic carbon completely to carbon dioxide.</title>
        <authorList>
            <person name="Strittmatter A.W."/>
            <person name="Liesegang H."/>
            <person name="Rabus R."/>
            <person name="Decker I."/>
            <person name="Amann J."/>
            <person name="Andres S."/>
            <person name="Henne A."/>
            <person name="Fricke W.F."/>
            <person name="Martinez-Arias R."/>
            <person name="Bartels D."/>
            <person name="Goesmann A."/>
            <person name="Krause L."/>
            <person name="Puehler A."/>
            <person name="Klenk H.P."/>
            <person name="Richter M."/>
            <person name="Schuler M."/>
            <person name="Gloeckner F.O."/>
            <person name="Meyerdierks A."/>
            <person name="Gottschalk G."/>
            <person name="Amann R."/>
        </authorList>
    </citation>
    <scope>NUCLEOTIDE SEQUENCE [LARGE SCALE GENOMIC DNA]</scope>
    <source>
        <strain evidence="2">ATCC 43914 / DSM 3382 / HRM2</strain>
    </source>
</reference>
<dbReference type="STRING" id="177437.HRM2_13090"/>
<sequence>MAPCDSYPKFEENQVLTANQLNDLAKHFLNADRQGLRNLTGVGIACGLELIPPQGDKNQIQLTRGCGVTSEGYLVLLDEVPPLTRYRPYVDPSGYSLFKTEGSQIDLWELLPETVDDEDSTIENLTLAFLMKMAVLLYIEYREEDLKTCTGEDCDEEGIRVDLCVKKLLIEKDRLREIIIKTHDLEPDADLDQVINARFKLVDIHIPRFYNLLSLESNAAFKDINAIFKEMIKTVGEDIQNGFKNAYEKCFLLLKDEFPVNPFAGDFLQKALDRAPVNMNEGIQYTYDFIKDLVLAYDEFKTAAFDLVQHCCPDKTLFPRHLMVGEAFDSGSCHPSVFRQGFMPSPIHSRNPEGYRQLILLFKRMTLLVDNFFIPPFTADIRITPSREKGYPLGQRAIPYYYSPTVAPAPLYRHWNHDLTRKCTPEKIFSYHAKQYATLPDLNAIRTPLLFDMDPYPFFRIEGGVRQSFVDVLEFLQKKITENNLPLRVMGLRLSEKAEGLDVLGCQLYDLEAVYTSLRSEYLCIFKTAMDFFATIDIGTTDPVYESAEEETGINGTLTLFNSLQKLGRQPIEDALVILMGAFSKNAAASTRTDAKGYYAITGVTPGQYDLIISFSKMELKRQRVKIVKNSMLVVNIQIDPESVKDPVIKETARATVFEKFQSDKSINATPQYTVSVETVHSTNKVGGFYTYFQESGAIGDMLDTTYSYFKLHPFLEQKDIPKTFTNDIYFPVNLIKTLDSISAKLTDDFKTFVLIDFETQYTQMIDIARQYRDQVLENLKDPKYNPKGNEQEILDHLDALVQGCRVNRLNALYSTLEARRKELQALTLFSNFAAKHPGMEHMAGTPRGGTFILVYDEQGLVVADFSLPYICCSDCPPMNFTIMPEPPQLVLSQTLFCDQAIVNPPKFSYTPPGGMVKGEGVRKIGDAFHFFPDLAKAGVHTLTYEINGSLKASIQVTVLATPSASFRVTPGERTDEFIIVTLTNDTQDKGYTYLWQYTYKGGSTEEISRQKDPDKQKLALPSNLTQFKILLTAKNAKDALVCADLVEQDITVVPEVTATIDLGDDTIFCSQPTEKPPIFNLTPASPDGVVVGPGVVKSAPGIFVFMADMAGAGTHTISYQIKEKTVATMAVQVIATPVPDFQFTVLDKTTEKTTIEFKNLTGDLTYAYLWEYSILPEPFKAFSSKMDPEKVSLPTLPETEAIQIRLTARDKASGIACDGTVIKTIPLGSEEEPNMDMGGQQEFCMDPKTSPVQINVTPRGDRGKVVGSGVVQSENGDWFFIPDQAGPGVHTITFFLEDKNVDSLSVRVIEIPEPDFKVETINRTDTSVVLQFFNTTEPGASDYQWLYQLNDQPHQVFFSGENPEKQEIPIKDEILTVFLKAFNRGKKITCEKTLGKKIL</sequence>
<evidence type="ECO:0008006" key="3">
    <source>
        <dbReference type="Google" id="ProtNLM"/>
    </source>
</evidence>
<accession>C0Q8T0</accession>
<dbReference type="InterPro" id="IPR013784">
    <property type="entry name" value="Carb-bd-like_fold"/>
</dbReference>
<protein>
    <recommendedName>
        <fullName evidence="3">Carboxypeptidase regulatory-like domain-containing protein</fullName>
    </recommendedName>
</protein>
<name>C0Q8T0_DESAH</name>
<dbReference type="Proteomes" id="UP000000442">
    <property type="component" value="Chromosome"/>
</dbReference>
<dbReference type="RefSeq" id="WP_015903207.1">
    <property type="nucleotide sequence ID" value="NC_012108.1"/>
</dbReference>
<dbReference type="EMBL" id="CP001087">
    <property type="protein sequence ID" value="ACN14420.1"/>
    <property type="molecule type" value="Genomic_DNA"/>
</dbReference>
<evidence type="ECO:0000313" key="1">
    <source>
        <dbReference type="EMBL" id="ACN14420.1"/>
    </source>
</evidence>
<dbReference type="OrthoDB" id="596204at2"/>
<organism evidence="1 2">
    <name type="scientific">Desulforapulum autotrophicum (strain ATCC 43914 / DSM 3382 / VKM B-1955 / HRM2)</name>
    <name type="common">Desulfobacterium autotrophicum</name>
    <dbReference type="NCBI Taxonomy" id="177437"/>
    <lineage>
        <taxon>Bacteria</taxon>
        <taxon>Pseudomonadati</taxon>
        <taxon>Thermodesulfobacteriota</taxon>
        <taxon>Desulfobacteria</taxon>
        <taxon>Desulfobacterales</taxon>
        <taxon>Desulfobacteraceae</taxon>
        <taxon>Desulforapulum</taxon>
    </lineage>
</organism>
<evidence type="ECO:0000313" key="2">
    <source>
        <dbReference type="Proteomes" id="UP000000442"/>
    </source>
</evidence>
<dbReference type="GO" id="GO:0030246">
    <property type="term" value="F:carbohydrate binding"/>
    <property type="evidence" value="ECO:0007669"/>
    <property type="project" value="InterPro"/>
</dbReference>
<dbReference type="KEGG" id="dat:HRM2_13090"/>
<dbReference type="HOGENOM" id="CLU_251717_0_0_7"/>
<proteinExistence type="predicted"/>
<dbReference type="SUPFAM" id="SSF49452">
    <property type="entry name" value="Starch-binding domain-like"/>
    <property type="match status" value="1"/>
</dbReference>
<dbReference type="Gene3D" id="2.60.40.1120">
    <property type="entry name" value="Carboxypeptidase-like, regulatory domain"/>
    <property type="match status" value="1"/>
</dbReference>
<keyword evidence="2" id="KW-1185">Reference proteome</keyword>
<gene>
    <name evidence="1" type="ordered locus">HRM2_13090</name>
</gene>
<dbReference type="eggNOG" id="COG3291">
    <property type="taxonomic scope" value="Bacteria"/>
</dbReference>
<dbReference type="Pfam" id="PF13620">
    <property type="entry name" value="CarboxypepD_reg"/>
    <property type="match status" value="1"/>
</dbReference>